<dbReference type="PANTHER" id="PTHR10920:SF18">
    <property type="entry name" value="RRNA METHYLTRANSFERASE 2, MITOCHONDRIAL"/>
    <property type="match status" value="1"/>
</dbReference>
<keyword evidence="15" id="KW-1185">Reference proteome</keyword>
<keyword evidence="4 11" id="KW-0949">S-adenosyl-L-methionine</keyword>
<evidence type="ECO:0000259" key="13">
    <source>
        <dbReference type="Pfam" id="PF01728"/>
    </source>
</evidence>
<evidence type="ECO:0000256" key="3">
    <source>
        <dbReference type="ARBA" id="ARBA00022679"/>
    </source>
</evidence>
<evidence type="ECO:0000256" key="10">
    <source>
        <dbReference type="ARBA" id="ARBA00048970"/>
    </source>
</evidence>
<dbReference type="GO" id="GO:0008650">
    <property type="term" value="F:rRNA (uridine-2'-O-)-methyltransferase activity"/>
    <property type="evidence" value="ECO:0007669"/>
    <property type="project" value="UniProtKB-UniRule"/>
</dbReference>
<feature type="binding site" evidence="11">
    <location>
        <position position="60"/>
    </location>
    <ligand>
        <name>S-adenosyl-L-methionine</name>
        <dbReference type="ChEBI" id="CHEBI:59789"/>
    </ligand>
</feature>
<dbReference type="PIRSF" id="PIRSF005461">
    <property type="entry name" value="23S_rRNA_mtase"/>
    <property type="match status" value="1"/>
</dbReference>
<dbReference type="SUPFAM" id="SSF53335">
    <property type="entry name" value="S-adenosyl-L-methionine-dependent methyltransferases"/>
    <property type="match status" value="1"/>
</dbReference>
<dbReference type="AlphaFoldDB" id="A0A370DR76"/>
<protein>
    <recommendedName>
        <fullName evidence="7 11">Ribosomal RNA large subunit methyltransferase E</fullName>
        <ecNumber evidence="6 11">2.1.1.166</ecNumber>
    </recommendedName>
    <alternativeName>
        <fullName evidence="9 11">23S rRNA Um2552 methyltransferase</fullName>
    </alternativeName>
    <alternativeName>
        <fullName evidence="8 11">rRNA (uridine-2'-O-)-methyltransferase</fullName>
    </alternativeName>
</protein>
<comment type="similarity">
    <text evidence="11">Belongs to the class I-like SAM-binding methyltransferase superfamily. RNA methyltransferase RlmE family.</text>
</comment>
<dbReference type="InterPro" id="IPR029063">
    <property type="entry name" value="SAM-dependent_MTases_sf"/>
</dbReference>
<feature type="binding site" evidence="11">
    <location>
        <position position="80"/>
    </location>
    <ligand>
        <name>S-adenosyl-L-methionine</name>
        <dbReference type="ChEBI" id="CHEBI:59789"/>
    </ligand>
</feature>
<evidence type="ECO:0000256" key="12">
    <source>
        <dbReference type="PIRSR" id="PIRSR005461-1"/>
    </source>
</evidence>
<evidence type="ECO:0000256" key="9">
    <source>
        <dbReference type="ARBA" id="ARBA00042745"/>
    </source>
</evidence>
<feature type="active site" description="Proton acceptor" evidence="11 12">
    <location>
        <position position="161"/>
    </location>
</feature>
<gene>
    <name evidence="11" type="primary">rlmE</name>
    <name evidence="11" type="synonym">ftsJ</name>
    <name evidence="11" type="synonym">rrmJ</name>
    <name evidence="14" type="ORF">DIZ78_06205</name>
</gene>
<dbReference type="EMBL" id="QFXE01000007">
    <property type="protein sequence ID" value="RDH87080.1"/>
    <property type="molecule type" value="Genomic_DNA"/>
</dbReference>
<evidence type="ECO:0000256" key="7">
    <source>
        <dbReference type="ARBA" id="ARBA00041129"/>
    </source>
</evidence>
<dbReference type="FunFam" id="3.40.50.150:FF:000005">
    <property type="entry name" value="Ribosomal RNA large subunit methyltransferase E"/>
    <property type="match status" value="1"/>
</dbReference>
<comment type="function">
    <text evidence="5 11">Specifically methylates the uridine in position 2552 of 23S rRNA at the 2'-O position of the ribose in the fully assembled 50S ribosomal subunit.</text>
</comment>
<dbReference type="Pfam" id="PF01728">
    <property type="entry name" value="FtsJ"/>
    <property type="match status" value="1"/>
</dbReference>
<feature type="binding site" evidence="11">
    <location>
        <position position="121"/>
    </location>
    <ligand>
        <name>S-adenosyl-L-methionine</name>
        <dbReference type="ChEBI" id="CHEBI:59789"/>
    </ligand>
</feature>
<comment type="subcellular location">
    <subcellularLocation>
        <location evidence="11">Cytoplasm</location>
    </subcellularLocation>
</comment>
<dbReference type="NCBIfam" id="NF008390">
    <property type="entry name" value="PRK11188.1"/>
    <property type="match status" value="1"/>
</dbReference>
<keyword evidence="11" id="KW-0963">Cytoplasm</keyword>
<proteinExistence type="inferred from homology"/>
<evidence type="ECO:0000313" key="14">
    <source>
        <dbReference type="EMBL" id="RDH87080.1"/>
    </source>
</evidence>
<evidence type="ECO:0000313" key="15">
    <source>
        <dbReference type="Proteomes" id="UP000254771"/>
    </source>
</evidence>
<organism evidence="14 15">
    <name type="scientific">endosymbiont of Escarpia spicata</name>
    <dbReference type="NCBI Taxonomy" id="2200908"/>
    <lineage>
        <taxon>Bacteria</taxon>
        <taxon>Pseudomonadati</taxon>
        <taxon>Pseudomonadota</taxon>
        <taxon>Gammaproteobacteria</taxon>
        <taxon>sulfur-oxidizing symbionts</taxon>
    </lineage>
</organism>
<comment type="catalytic activity">
    <reaction evidence="10 11">
        <text>uridine(2552) in 23S rRNA + S-adenosyl-L-methionine = 2'-O-methyluridine(2552) in 23S rRNA + S-adenosyl-L-homocysteine + H(+)</text>
        <dbReference type="Rhea" id="RHEA:42720"/>
        <dbReference type="Rhea" id="RHEA-COMP:10202"/>
        <dbReference type="Rhea" id="RHEA-COMP:10203"/>
        <dbReference type="ChEBI" id="CHEBI:15378"/>
        <dbReference type="ChEBI" id="CHEBI:57856"/>
        <dbReference type="ChEBI" id="CHEBI:59789"/>
        <dbReference type="ChEBI" id="CHEBI:65315"/>
        <dbReference type="ChEBI" id="CHEBI:74478"/>
        <dbReference type="EC" id="2.1.1.166"/>
    </reaction>
</comment>
<evidence type="ECO:0000256" key="1">
    <source>
        <dbReference type="ARBA" id="ARBA00022552"/>
    </source>
</evidence>
<evidence type="ECO:0000256" key="2">
    <source>
        <dbReference type="ARBA" id="ARBA00022603"/>
    </source>
</evidence>
<keyword evidence="1 11" id="KW-0698">rRNA processing</keyword>
<evidence type="ECO:0000256" key="6">
    <source>
        <dbReference type="ARBA" id="ARBA00038861"/>
    </source>
</evidence>
<dbReference type="InterPro" id="IPR015507">
    <property type="entry name" value="rRNA-MeTfrase_E"/>
</dbReference>
<feature type="domain" description="Ribosomal RNA methyltransferase FtsJ" evidence="13">
    <location>
        <begin position="28"/>
        <end position="204"/>
    </location>
</feature>
<name>A0A370DR76_9GAMM</name>
<dbReference type="Gene3D" id="3.40.50.150">
    <property type="entry name" value="Vaccinia Virus protein VP39"/>
    <property type="match status" value="1"/>
</dbReference>
<dbReference type="Proteomes" id="UP000254771">
    <property type="component" value="Unassembled WGS sequence"/>
</dbReference>
<evidence type="ECO:0000256" key="5">
    <source>
        <dbReference type="ARBA" id="ARBA00037569"/>
    </source>
</evidence>
<accession>A0A370DR76</accession>
<dbReference type="PANTHER" id="PTHR10920">
    <property type="entry name" value="RIBOSOMAL RNA METHYLTRANSFERASE"/>
    <property type="match status" value="1"/>
</dbReference>
<feature type="binding site" evidence="11">
    <location>
        <position position="62"/>
    </location>
    <ligand>
        <name>S-adenosyl-L-methionine</name>
        <dbReference type="ChEBI" id="CHEBI:59789"/>
    </ligand>
</feature>
<reference evidence="14 15" key="1">
    <citation type="journal article" date="2018" name="ISME J.">
        <title>Endosymbiont genomes yield clues of tubeworm success.</title>
        <authorList>
            <person name="Li Y."/>
            <person name="Liles M.R."/>
            <person name="Halanych K.M."/>
        </authorList>
    </citation>
    <scope>NUCLEOTIDE SEQUENCE [LARGE SCALE GENOMIC DNA]</scope>
    <source>
        <strain evidence="14">A1462</strain>
    </source>
</reference>
<evidence type="ECO:0000256" key="11">
    <source>
        <dbReference type="HAMAP-Rule" id="MF_01547"/>
    </source>
</evidence>
<dbReference type="InterPro" id="IPR050082">
    <property type="entry name" value="RNA_methyltr_RlmE"/>
</dbReference>
<dbReference type="HAMAP" id="MF_01547">
    <property type="entry name" value="RNA_methyltr_E"/>
    <property type="match status" value="1"/>
</dbReference>
<dbReference type="InterPro" id="IPR002877">
    <property type="entry name" value="RNA_MeTrfase_FtsJ_dom"/>
</dbReference>
<evidence type="ECO:0000256" key="8">
    <source>
        <dbReference type="ARBA" id="ARBA00041995"/>
    </source>
</evidence>
<dbReference type="GO" id="GO:0005737">
    <property type="term" value="C:cytoplasm"/>
    <property type="evidence" value="ECO:0007669"/>
    <property type="project" value="UniProtKB-SubCell"/>
</dbReference>
<evidence type="ECO:0000256" key="4">
    <source>
        <dbReference type="ARBA" id="ARBA00022691"/>
    </source>
</evidence>
<keyword evidence="2 11" id="KW-0489">Methyltransferase</keyword>
<dbReference type="EC" id="2.1.1.166" evidence="6 11"/>
<sequence>MKRSKSSRQWLDRHFKDEYVKRAQREGYRSRAVFKLMEIQEKDRLIKPGMRVVDLGAAPGGWSQYARQLVGDKGMVVALDILEMDPIAGVPFIQGDFRDQEPLDELRGILQEKPVDLVISDIAPNVTGMATVDQPRSMYLCELALDFAKEVLCPGGGFVVKVFQGEGFEQYIRDMREAFGRVVSRKPKSSRSKSREIYLVATGFKL</sequence>
<comment type="caution">
    <text evidence="14">The sequence shown here is derived from an EMBL/GenBank/DDBJ whole genome shotgun (WGS) entry which is preliminary data.</text>
</comment>
<feature type="binding site" evidence="11">
    <location>
        <position position="96"/>
    </location>
    <ligand>
        <name>S-adenosyl-L-methionine</name>
        <dbReference type="ChEBI" id="CHEBI:59789"/>
    </ligand>
</feature>
<keyword evidence="3 11" id="KW-0808">Transferase</keyword>